<evidence type="ECO:0000313" key="16">
    <source>
        <dbReference type="EMBL" id="KAK4591133.1"/>
    </source>
</evidence>
<evidence type="ECO:0000256" key="8">
    <source>
        <dbReference type="ARBA" id="ARBA00022989"/>
    </source>
</evidence>
<evidence type="ECO:0000313" key="17">
    <source>
        <dbReference type="Proteomes" id="UP001324115"/>
    </source>
</evidence>
<dbReference type="InterPro" id="IPR003591">
    <property type="entry name" value="Leu-rich_rpt_typical-subtyp"/>
</dbReference>
<dbReference type="Gene3D" id="3.80.10.10">
    <property type="entry name" value="Ribonuclease Inhibitor"/>
    <property type="match status" value="2"/>
</dbReference>
<evidence type="ECO:0000256" key="11">
    <source>
        <dbReference type="ARBA" id="ARBA00023180"/>
    </source>
</evidence>
<gene>
    <name evidence="16" type="ORF">RGQ29_021358</name>
</gene>
<proteinExistence type="inferred from homology"/>
<keyword evidence="17" id="KW-1185">Reference proteome</keyword>
<evidence type="ECO:0000259" key="14">
    <source>
        <dbReference type="Pfam" id="PF08263"/>
    </source>
</evidence>
<dbReference type="InterPro" id="IPR055414">
    <property type="entry name" value="LRR_R13L4/SHOC2-like"/>
</dbReference>
<sequence length="866" mass="97670">MATSFATLHVLFLVWFLPSTFSLSFFFFKAESISNVSCYEKDKQALLTLKRGFTDHGHVLSSWSDHKDCCIWDGVFCDKLIGRVTELHLNNLRLGGEISGSLLQLEHLNYLNLRYNDFNCTPIPTFLGSMFSLTLLDLSSANFCGLIPHQLGNLSSLRYPSLGDNDGLYVDNLRWMSGLSAIQYLDLSLADLHREVDWLQIMSKFPSLSELYLYYCQLDSLNPSLGFVNFTSLRVLYLYGNHFNHEIPNWFSNLSTSLLRLDMYNSSLKGNIPPSIFNLEKLEDLDLGFNSLNGPIPSSVGNLSLIRKLYLDQNQLNGTIPKSLGLLSRLETFYVGKNSLTGTVDEGHFRKLSKLKHLYMSEARLFFNVNSNWVPPFQLNYASMSSVKIGPKFPSWLQSQRSLIFLDMSMSGISGKAPGWFWNWTSNITVINLSNNHIECDVSDIFLSSTIKVLNIANNSFYGPISTFLCQKKISKNKLEVLEASNNLLSGELSHCWKYWQSLIRLNLGSNNLVGRIPYSMEALVKLQSLRLQNNSIYGDIPSSLKKCSNLRLIDMGDNYLSIIPLWIGEMTNLLVLRLRSCEFKGYIPQQICQLSSLRVLDLANNSLSGSIPNCLKNISAMALPNSYDISLSYQMSFTDSSISYFENVPLVPKGNEMEYEENLELVRLIDLSSNKLSGSIPAEISDLSKLRFLNLSQNHLVGKIPEKIGSMKELESVDLSRNHLSGEIPPSMSNLTFLGLLDLSYNNLSGRIPSSTQLQSFDAVRYIGNPQLCGDPLPKNCTIEEQSLNGSSIGSVEDDSKNSSFYIGMGVGFSIGFWAICGALFFNRTWRHAYFRFADEIKDWIYVTTMIKMNLLEKLRVCLSK</sequence>
<evidence type="ECO:0000256" key="12">
    <source>
        <dbReference type="SAM" id="Phobius"/>
    </source>
</evidence>
<feature type="domain" description="Disease resistance R13L4/SHOC-2-like LRR" evidence="15">
    <location>
        <begin position="195"/>
        <end position="411"/>
    </location>
</feature>
<dbReference type="Proteomes" id="UP001324115">
    <property type="component" value="Unassembled WGS sequence"/>
</dbReference>
<evidence type="ECO:0000259" key="15">
    <source>
        <dbReference type="Pfam" id="PF23598"/>
    </source>
</evidence>
<dbReference type="InterPro" id="IPR013210">
    <property type="entry name" value="LRR_N_plant-typ"/>
</dbReference>
<keyword evidence="4" id="KW-0433">Leucine-rich repeat</keyword>
<dbReference type="FunFam" id="3.80.10.10:FF:000213">
    <property type="entry name" value="Tyrosine-sulfated glycopeptide receptor 1"/>
    <property type="match status" value="1"/>
</dbReference>
<evidence type="ECO:0000256" key="1">
    <source>
        <dbReference type="ARBA" id="ARBA00004251"/>
    </source>
</evidence>
<feature type="domain" description="Leucine-rich repeat-containing N-terminal plant-type" evidence="14">
    <location>
        <begin position="41"/>
        <end position="78"/>
    </location>
</feature>
<organism evidence="16 17">
    <name type="scientific">Quercus rubra</name>
    <name type="common">Northern red oak</name>
    <name type="synonym">Quercus borealis</name>
    <dbReference type="NCBI Taxonomy" id="3512"/>
    <lineage>
        <taxon>Eukaryota</taxon>
        <taxon>Viridiplantae</taxon>
        <taxon>Streptophyta</taxon>
        <taxon>Embryophyta</taxon>
        <taxon>Tracheophyta</taxon>
        <taxon>Spermatophyta</taxon>
        <taxon>Magnoliopsida</taxon>
        <taxon>eudicotyledons</taxon>
        <taxon>Gunneridae</taxon>
        <taxon>Pentapetalae</taxon>
        <taxon>rosids</taxon>
        <taxon>fabids</taxon>
        <taxon>Fagales</taxon>
        <taxon>Fagaceae</taxon>
        <taxon>Quercus</taxon>
    </lineage>
</organism>
<feature type="transmembrane region" description="Helical" evidence="12">
    <location>
        <begin position="806"/>
        <end position="827"/>
    </location>
</feature>
<dbReference type="SMART" id="SM00369">
    <property type="entry name" value="LRR_TYP"/>
    <property type="match status" value="8"/>
</dbReference>
<dbReference type="SUPFAM" id="SSF52047">
    <property type="entry name" value="RNI-like"/>
    <property type="match status" value="1"/>
</dbReference>
<keyword evidence="11" id="KW-0325">Glycoprotein</keyword>
<evidence type="ECO:0000256" key="4">
    <source>
        <dbReference type="ARBA" id="ARBA00022614"/>
    </source>
</evidence>
<dbReference type="SUPFAM" id="SSF52058">
    <property type="entry name" value="L domain-like"/>
    <property type="match status" value="1"/>
</dbReference>
<dbReference type="GO" id="GO:0005886">
    <property type="term" value="C:plasma membrane"/>
    <property type="evidence" value="ECO:0007669"/>
    <property type="project" value="UniProtKB-SubCell"/>
</dbReference>
<comment type="subcellular location">
    <subcellularLocation>
        <location evidence="1">Cell membrane</location>
        <topology evidence="1">Single-pass type I membrane protein</topology>
    </subcellularLocation>
</comment>
<dbReference type="Pfam" id="PF23598">
    <property type="entry name" value="LRR_14"/>
    <property type="match status" value="1"/>
</dbReference>
<keyword evidence="10" id="KW-0675">Receptor</keyword>
<dbReference type="PANTHER" id="PTHR48063:SF98">
    <property type="entry name" value="LRR RECEPTOR-LIKE SERINE_THREONINE-PROTEIN KINASE FLS2"/>
    <property type="match status" value="1"/>
</dbReference>
<feature type="chain" id="PRO_5042841983" description="Leucine-rich repeat-containing N-terminal plant-type domain-containing protein" evidence="13">
    <location>
        <begin position="23"/>
        <end position="866"/>
    </location>
</feature>
<keyword evidence="7" id="KW-0677">Repeat</keyword>
<dbReference type="InterPro" id="IPR046956">
    <property type="entry name" value="RLP23-like"/>
</dbReference>
<reference evidence="16 17" key="1">
    <citation type="journal article" date="2023" name="G3 (Bethesda)">
        <title>A haplotype-resolved chromosome-scale genome for Quercus rubra L. provides insights into the genetics of adaptive traits for red oak species.</title>
        <authorList>
            <person name="Kapoor B."/>
            <person name="Jenkins J."/>
            <person name="Schmutz J."/>
            <person name="Zhebentyayeva T."/>
            <person name="Kuelheim C."/>
            <person name="Coggeshall M."/>
            <person name="Heim C."/>
            <person name="Lasky J.R."/>
            <person name="Leites L."/>
            <person name="Islam-Faridi N."/>
            <person name="Romero-Severson J."/>
            <person name="DeLeo V.L."/>
            <person name="Lucas S.M."/>
            <person name="Lazic D."/>
            <person name="Gailing O."/>
            <person name="Carlson J."/>
            <person name="Staton M."/>
        </authorList>
    </citation>
    <scope>NUCLEOTIDE SEQUENCE [LARGE SCALE GENOMIC DNA]</scope>
    <source>
        <strain evidence="16">Pseudo-F2</strain>
    </source>
</reference>
<evidence type="ECO:0000256" key="3">
    <source>
        <dbReference type="ARBA" id="ARBA00022475"/>
    </source>
</evidence>
<dbReference type="Pfam" id="PF08263">
    <property type="entry name" value="LRRNT_2"/>
    <property type="match status" value="1"/>
</dbReference>
<dbReference type="InterPro" id="IPR032675">
    <property type="entry name" value="LRR_dom_sf"/>
</dbReference>
<evidence type="ECO:0000256" key="7">
    <source>
        <dbReference type="ARBA" id="ARBA00022737"/>
    </source>
</evidence>
<keyword evidence="5 12" id="KW-0812">Transmembrane</keyword>
<evidence type="ECO:0000256" key="2">
    <source>
        <dbReference type="ARBA" id="ARBA00009592"/>
    </source>
</evidence>
<keyword evidence="3" id="KW-1003">Cell membrane</keyword>
<accession>A0AAN7FCW7</accession>
<dbReference type="Pfam" id="PF00560">
    <property type="entry name" value="LRR_1"/>
    <property type="match status" value="4"/>
</dbReference>
<evidence type="ECO:0008006" key="18">
    <source>
        <dbReference type="Google" id="ProtNLM"/>
    </source>
</evidence>
<comment type="caution">
    <text evidence="16">The sequence shown here is derived from an EMBL/GenBank/DDBJ whole genome shotgun (WGS) entry which is preliminary data.</text>
</comment>
<protein>
    <recommendedName>
        <fullName evidence="18">Leucine-rich repeat-containing N-terminal plant-type domain-containing protein</fullName>
    </recommendedName>
</protein>
<dbReference type="AlphaFoldDB" id="A0AAN7FCW7"/>
<evidence type="ECO:0000256" key="5">
    <source>
        <dbReference type="ARBA" id="ARBA00022692"/>
    </source>
</evidence>
<feature type="signal peptide" evidence="13">
    <location>
        <begin position="1"/>
        <end position="22"/>
    </location>
</feature>
<evidence type="ECO:0000256" key="10">
    <source>
        <dbReference type="ARBA" id="ARBA00023170"/>
    </source>
</evidence>
<dbReference type="InterPro" id="IPR001611">
    <property type="entry name" value="Leu-rich_rpt"/>
</dbReference>
<evidence type="ECO:0000256" key="9">
    <source>
        <dbReference type="ARBA" id="ARBA00023136"/>
    </source>
</evidence>
<keyword evidence="8 12" id="KW-1133">Transmembrane helix</keyword>
<comment type="similarity">
    <text evidence="2">Belongs to the RLP family.</text>
</comment>
<dbReference type="PANTHER" id="PTHR48063">
    <property type="entry name" value="LRR RECEPTOR-LIKE KINASE"/>
    <property type="match status" value="1"/>
</dbReference>
<keyword evidence="9 12" id="KW-0472">Membrane</keyword>
<dbReference type="FunFam" id="3.80.10.10:FF:001347">
    <property type="entry name" value="LRR receptor-like serine/threonine-protein kinase GSO2"/>
    <property type="match status" value="1"/>
</dbReference>
<keyword evidence="6 13" id="KW-0732">Signal</keyword>
<dbReference type="EMBL" id="JAXUIC010000005">
    <property type="protein sequence ID" value="KAK4591133.1"/>
    <property type="molecule type" value="Genomic_DNA"/>
</dbReference>
<name>A0AAN7FCW7_QUERU</name>
<evidence type="ECO:0000256" key="6">
    <source>
        <dbReference type="ARBA" id="ARBA00022729"/>
    </source>
</evidence>
<evidence type="ECO:0000256" key="13">
    <source>
        <dbReference type="SAM" id="SignalP"/>
    </source>
</evidence>
<dbReference type="Pfam" id="PF13855">
    <property type="entry name" value="LRR_8"/>
    <property type="match status" value="1"/>
</dbReference>
<dbReference type="SMART" id="SM00365">
    <property type="entry name" value="LRR_SD22"/>
    <property type="match status" value="5"/>
</dbReference>